<dbReference type="EMBL" id="BOPH01000069">
    <property type="protein sequence ID" value="GIJ69885.1"/>
    <property type="molecule type" value="Genomic_DNA"/>
</dbReference>
<feature type="transmembrane region" description="Helical" evidence="2">
    <location>
        <begin position="44"/>
        <end position="72"/>
    </location>
</feature>
<keyword evidence="2" id="KW-1133">Transmembrane helix</keyword>
<keyword evidence="4" id="KW-1185">Reference proteome</keyword>
<dbReference type="AlphaFoldDB" id="A0A8J3ZWS1"/>
<comment type="caution">
    <text evidence="3">The sequence shown here is derived from an EMBL/GenBank/DDBJ whole genome shotgun (WGS) entry which is preliminary data.</text>
</comment>
<keyword evidence="2" id="KW-0812">Transmembrane</keyword>
<evidence type="ECO:0000313" key="3">
    <source>
        <dbReference type="EMBL" id="GIJ69885.1"/>
    </source>
</evidence>
<reference evidence="3" key="1">
    <citation type="submission" date="2021-01" db="EMBL/GenBank/DDBJ databases">
        <title>Whole genome shotgun sequence of Virgisporangium ochraceum NBRC 16418.</title>
        <authorList>
            <person name="Komaki H."/>
            <person name="Tamura T."/>
        </authorList>
    </citation>
    <scope>NUCLEOTIDE SEQUENCE</scope>
    <source>
        <strain evidence="3">NBRC 16418</strain>
    </source>
</reference>
<gene>
    <name evidence="3" type="ORF">Voc01_048020</name>
</gene>
<evidence type="ECO:0000313" key="4">
    <source>
        <dbReference type="Proteomes" id="UP000635606"/>
    </source>
</evidence>
<sequence length="284" mass="28434">MKRTGEPRLAGLASWLVLGASFGLSAATWVALGRLAGFEGEAEVFGAALALAWLMPVAVDGYVVVALLLWMAPVPPAVARFARANTYAAASIGVVAQSAYHALVVFAATGSAWRCVMAAVVGALPPAVAALAVHMRALLVRESSTAAAPAEVAPAAPSVSITLPPVEVVSAQVEVPAPPAEVPPSPPAVIKEPVGEVKRVEAPEVAPVEVPTEAAKVPAKATPRKAAKAPPAAPRRPFAVTQRAAAALAADGMAAPDIAVALGISVRQARAALKPVPLTGGGAA</sequence>
<proteinExistence type="predicted"/>
<protein>
    <recommendedName>
        <fullName evidence="5">DUF2637 domain-containing protein</fullName>
    </recommendedName>
</protein>
<accession>A0A8J3ZWS1</accession>
<organism evidence="3 4">
    <name type="scientific">Virgisporangium ochraceum</name>
    <dbReference type="NCBI Taxonomy" id="65505"/>
    <lineage>
        <taxon>Bacteria</taxon>
        <taxon>Bacillati</taxon>
        <taxon>Actinomycetota</taxon>
        <taxon>Actinomycetes</taxon>
        <taxon>Micromonosporales</taxon>
        <taxon>Micromonosporaceae</taxon>
        <taxon>Virgisporangium</taxon>
    </lineage>
</organism>
<evidence type="ECO:0000256" key="2">
    <source>
        <dbReference type="SAM" id="Phobius"/>
    </source>
</evidence>
<evidence type="ECO:0000256" key="1">
    <source>
        <dbReference type="SAM" id="MobiDB-lite"/>
    </source>
</evidence>
<dbReference type="Proteomes" id="UP000635606">
    <property type="component" value="Unassembled WGS sequence"/>
</dbReference>
<feature type="transmembrane region" description="Helical" evidence="2">
    <location>
        <begin position="111"/>
        <end position="133"/>
    </location>
</feature>
<keyword evidence="2" id="KW-0472">Membrane</keyword>
<evidence type="ECO:0008006" key="5">
    <source>
        <dbReference type="Google" id="ProtNLM"/>
    </source>
</evidence>
<name>A0A8J3ZWS1_9ACTN</name>
<dbReference type="RefSeq" id="WP_203929800.1">
    <property type="nucleotide sequence ID" value="NZ_BOPH01000069.1"/>
</dbReference>
<feature type="transmembrane region" description="Helical" evidence="2">
    <location>
        <begin position="12"/>
        <end position="32"/>
    </location>
</feature>
<feature type="region of interest" description="Disordered" evidence="1">
    <location>
        <begin position="216"/>
        <end position="236"/>
    </location>
</feature>
<feature type="transmembrane region" description="Helical" evidence="2">
    <location>
        <begin position="84"/>
        <end position="105"/>
    </location>
</feature>